<gene>
    <name evidence="3" type="ORF">Cgig2_003210</name>
</gene>
<keyword evidence="1" id="KW-1133">Transmembrane helix</keyword>
<accession>A0A9Q1QBY6</accession>
<keyword evidence="1" id="KW-0472">Membrane</keyword>
<reference evidence="3" key="1">
    <citation type="submission" date="2022-04" db="EMBL/GenBank/DDBJ databases">
        <title>Carnegiea gigantea Genome sequencing and assembly v2.</title>
        <authorList>
            <person name="Copetti D."/>
            <person name="Sanderson M.J."/>
            <person name="Burquez A."/>
            <person name="Wojciechowski M.F."/>
        </authorList>
    </citation>
    <scope>NUCLEOTIDE SEQUENCE</scope>
    <source>
        <strain evidence="3">SGP5-SGP5p</strain>
        <tissue evidence="3">Aerial part</tissue>
    </source>
</reference>
<keyword evidence="1" id="KW-0812">Transmembrane</keyword>
<proteinExistence type="predicted"/>
<dbReference type="EMBL" id="JAKOGI010000340">
    <property type="protein sequence ID" value="KAJ8436512.1"/>
    <property type="molecule type" value="Genomic_DNA"/>
</dbReference>
<feature type="transmembrane region" description="Helical" evidence="1">
    <location>
        <begin position="47"/>
        <end position="69"/>
    </location>
</feature>
<feature type="signal peptide" evidence="2">
    <location>
        <begin position="1"/>
        <end position="23"/>
    </location>
</feature>
<name>A0A9Q1QBY6_9CARY</name>
<feature type="chain" id="PRO_5040406199" evidence="2">
    <location>
        <begin position="24"/>
        <end position="192"/>
    </location>
</feature>
<organism evidence="3 4">
    <name type="scientific">Carnegiea gigantea</name>
    <dbReference type="NCBI Taxonomy" id="171969"/>
    <lineage>
        <taxon>Eukaryota</taxon>
        <taxon>Viridiplantae</taxon>
        <taxon>Streptophyta</taxon>
        <taxon>Embryophyta</taxon>
        <taxon>Tracheophyta</taxon>
        <taxon>Spermatophyta</taxon>
        <taxon>Magnoliopsida</taxon>
        <taxon>eudicotyledons</taxon>
        <taxon>Gunneridae</taxon>
        <taxon>Pentapetalae</taxon>
        <taxon>Caryophyllales</taxon>
        <taxon>Cactineae</taxon>
        <taxon>Cactaceae</taxon>
        <taxon>Cactoideae</taxon>
        <taxon>Echinocereeae</taxon>
        <taxon>Carnegiea</taxon>
    </lineage>
</organism>
<comment type="caution">
    <text evidence="3">The sequence shown here is derived from an EMBL/GenBank/DDBJ whole genome shotgun (WGS) entry which is preliminary data.</text>
</comment>
<protein>
    <submittedName>
        <fullName evidence="3">Uncharacterized protein</fullName>
    </submittedName>
</protein>
<keyword evidence="4" id="KW-1185">Reference proteome</keyword>
<dbReference type="OrthoDB" id="1194411at2759"/>
<evidence type="ECO:0000256" key="2">
    <source>
        <dbReference type="SAM" id="SignalP"/>
    </source>
</evidence>
<keyword evidence="2" id="KW-0732">Signal</keyword>
<dbReference type="PANTHER" id="PTHR33659">
    <property type="entry name" value="PROTEIN, PUTATIVE-RELATED-RELATED"/>
    <property type="match status" value="1"/>
</dbReference>
<dbReference type="Proteomes" id="UP001153076">
    <property type="component" value="Unassembled WGS sequence"/>
</dbReference>
<dbReference type="AlphaFoldDB" id="A0A9Q1QBY6"/>
<evidence type="ECO:0000313" key="4">
    <source>
        <dbReference type="Proteomes" id="UP001153076"/>
    </source>
</evidence>
<evidence type="ECO:0000313" key="3">
    <source>
        <dbReference type="EMBL" id="KAJ8436512.1"/>
    </source>
</evidence>
<sequence length="192" mass="20944">MAQTKALIFAAAVLAVLAAAVSAQDLGMAPAPSPAEVMPPSMEKGAAFSLPVSAAVIVSSLLVSLVATFNHAWMILIAMDGSCGSQRAPLENGDESTYDPIYRRSNSLKTHAVSPPSDSRVIWVRKEKVQKRTLSYSYNDEKSCINVCRDYANFFDAMVLEKVNTESNGDENFLVTPSFYPTLHRLLTLRRN</sequence>
<evidence type="ECO:0000256" key="1">
    <source>
        <dbReference type="SAM" id="Phobius"/>
    </source>
</evidence>
<dbReference type="PANTHER" id="PTHR33659:SF11">
    <property type="entry name" value="TRANSMEMBRANE PROTEIN"/>
    <property type="match status" value="1"/>
</dbReference>